<evidence type="ECO:0000256" key="2">
    <source>
        <dbReference type="ARBA" id="ARBA00023004"/>
    </source>
</evidence>
<keyword evidence="8" id="KW-1185">Reference proteome</keyword>
<dbReference type="InterPro" id="IPR050231">
    <property type="entry name" value="Iron_ascorbate_oxido_reductase"/>
</dbReference>
<protein>
    <recommendedName>
        <fullName evidence="4">2-oxoglutarate-dependent dioxygenase DAO</fullName>
    </recommendedName>
    <alternativeName>
        <fullName evidence="5">Protein DIOXYGENASE FOR AUXIN OXIDATION</fullName>
    </alternativeName>
</protein>
<evidence type="ECO:0000313" key="7">
    <source>
        <dbReference type="EMBL" id="KAK2970854.1"/>
    </source>
</evidence>
<dbReference type="EMBL" id="JAVXUO010002638">
    <property type="protein sequence ID" value="KAK2970854.1"/>
    <property type="molecule type" value="Genomic_DNA"/>
</dbReference>
<dbReference type="GO" id="GO:0046872">
    <property type="term" value="F:metal ion binding"/>
    <property type="evidence" value="ECO:0007669"/>
    <property type="project" value="UniProtKB-KW"/>
</dbReference>
<dbReference type="AlphaFoldDB" id="A0AA88QSQ9"/>
<dbReference type="Pfam" id="PF14226">
    <property type="entry name" value="DIOX_N"/>
    <property type="match status" value="2"/>
</dbReference>
<evidence type="ECO:0000259" key="6">
    <source>
        <dbReference type="PROSITE" id="PS51471"/>
    </source>
</evidence>
<dbReference type="PANTHER" id="PTHR47990">
    <property type="entry name" value="2-OXOGLUTARATE (2OG) AND FE(II)-DEPENDENT OXYGENASE SUPERFAMILY PROTEIN-RELATED"/>
    <property type="match status" value="1"/>
</dbReference>
<keyword evidence="1" id="KW-0479">Metal-binding</keyword>
<feature type="domain" description="Fe2OG dioxygenase" evidence="6">
    <location>
        <begin position="145"/>
        <end position="249"/>
    </location>
</feature>
<evidence type="ECO:0000256" key="3">
    <source>
        <dbReference type="ARBA" id="ARBA00054658"/>
    </source>
</evidence>
<name>A0AA88QSQ9_9ASTE</name>
<dbReference type="SUPFAM" id="SSF51197">
    <property type="entry name" value="Clavaminate synthase-like"/>
    <property type="match status" value="2"/>
</dbReference>
<keyword evidence="2" id="KW-0408">Iron</keyword>
<proteinExistence type="predicted"/>
<evidence type="ECO:0000256" key="4">
    <source>
        <dbReference type="ARBA" id="ARBA00074102"/>
    </source>
</evidence>
<evidence type="ECO:0000256" key="1">
    <source>
        <dbReference type="ARBA" id="ARBA00022723"/>
    </source>
</evidence>
<accession>A0AA88QSQ9</accession>
<sequence length="570" mass="62969">MAAASGVPVIDMQDIPGLAGKLVKACEEWGCFRLINHGVSEKLMSDVKAVTLSLHDLPPEIKMRNASPVEGKGYTPPNLASPFFEGMSIYDMASPGAVDDFCNQLGASAHHREILFKYSQALYNLAQDLGAKLLQGMGLHGDLFNGWPCQLKLNKYNYSPHSVGQTGAVMHSDPGFLTILQDDEIIGGLEAVSRNTGELVPVDPMPGTLVINVGDIAKIWSNGRFCNVKHRVQCYEAKIRISIALFVLGPRDAKFFPLPHTHRERTYLNRHMAASSVPVIDMQDFAGLAEKLVKACEEWGCFRLINHGVSEKLMLEMKAVTRSFLDLPPDIKLRNVSPVEGKGYTPPNQASPFFEGMSVYDMASPGAVDNFCDQLDASVHQRETLSRYSQALYDLAQDLGCKLLEGMGLKGDLFSEWPCQLKLNKYNYNPQSVGQTGAVMHSDPGFLTILQDDEIIGGLEAVNKFTGELVPVDPMRGTLVINVGDIAKVWSNGRFCNVKHRVQCYEAKIRTSLALFVLGPRDTKVETRLELVDSEYPNLYVPFNFEEYRTLRTTTKAPTGGALELFRVTS</sequence>
<dbReference type="InterPro" id="IPR005123">
    <property type="entry name" value="Oxoglu/Fe-dep_dioxygenase_dom"/>
</dbReference>
<dbReference type="Proteomes" id="UP001187471">
    <property type="component" value="Unassembled WGS sequence"/>
</dbReference>
<feature type="domain" description="Fe2OG dioxygenase" evidence="6">
    <location>
        <begin position="415"/>
        <end position="519"/>
    </location>
</feature>
<dbReference type="InterPro" id="IPR044861">
    <property type="entry name" value="IPNS-like_FE2OG_OXY"/>
</dbReference>
<dbReference type="GO" id="GO:0016705">
    <property type="term" value="F:oxidoreductase activity, acting on paired donors, with incorporation or reduction of molecular oxygen"/>
    <property type="evidence" value="ECO:0007669"/>
    <property type="project" value="UniProtKB-ARBA"/>
</dbReference>
<dbReference type="Pfam" id="PF03171">
    <property type="entry name" value="2OG-FeII_Oxy"/>
    <property type="match status" value="2"/>
</dbReference>
<organism evidence="7 8">
    <name type="scientific">Escallonia rubra</name>
    <dbReference type="NCBI Taxonomy" id="112253"/>
    <lineage>
        <taxon>Eukaryota</taxon>
        <taxon>Viridiplantae</taxon>
        <taxon>Streptophyta</taxon>
        <taxon>Embryophyta</taxon>
        <taxon>Tracheophyta</taxon>
        <taxon>Spermatophyta</taxon>
        <taxon>Magnoliopsida</taxon>
        <taxon>eudicotyledons</taxon>
        <taxon>Gunneridae</taxon>
        <taxon>Pentapetalae</taxon>
        <taxon>asterids</taxon>
        <taxon>campanulids</taxon>
        <taxon>Escalloniales</taxon>
        <taxon>Escalloniaceae</taxon>
        <taxon>Escallonia</taxon>
    </lineage>
</organism>
<dbReference type="FunFam" id="2.60.120.330:FF:000017">
    <property type="entry name" value="2-oxoglutarate-dependent dioxygenase DAO"/>
    <property type="match status" value="1"/>
</dbReference>
<dbReference type="Gene3D" id="2.60.120.330">
    <property type="entry name" value="B-lactam Antibiotic, Isopenicillin N Synthase, Chain"/>
    <property type="match status" value="2"/>
</dbReference>
<gene>
    <name evidence="7" type="ORF">RJ640_006517</name>
</gene>
<dbReference type="PROSITE" id="PS51471">
    <property type="entry name" value="FE2OG_OXY"/>
    <property type="match status" value="2"/>
</dbReference>
<dbReference type="InterPro" id="IPR026992">
    <property type="entry name" value="DIOX_N"/>
</dbReference>
<comment type="caution">
    <text evidence="7">The sequence shown here is derived from an EMBL/GenBank/DDBJ whole genome shotgun (WGS) entry which is preliminary data.</text>
</comment>
<dbReference type="InterPro" id="IPR027443">
    <property type="entry name" value="IPNS-like_sf"/>
</dbReference>
<reference evidence="7" key="1">
    <citation type="submission" date="2022-12" db="EMBL/GenBank/DDBJ databases">
        <title>Draft genome assemblies for two species of Escallonia (Escalloniales).</title>
        <authorList>
            <person name="Chanderbali A."/>
            <person name="Dervinis C."/>
            <person name="Anghel I."/>
            <person name="Soltis D."/>
            <person name="Soltis P."/>
            <person name="Zapata F."/>
        </authorList>
    </citation>
    <scope>NUCLEOTIDE SEQUENCE</scope>
    <source>
        <strain evidence="7">UCBG92.1500</strain>
        <tissue evidence="7">Leaf</tissue>
    </source>
</reference>
<evidence type="ECO:0000313" key="8">
    <source>
        <dbReference type="Proteomes" id="UP001187471"/>
    </source>
</evidence>
<evidence type="ECO:0000256" key="5">
    <source>
        <dbReference type="ARBA" id="ARBA00076740"/>
    </source>
</evidence>
<comment type="function">
    <text evidence="3">2-oxoglutarate-dependent dioxygenase essential for auxin catabolism and maintenance of auxin homeostasis in reproductive organs. Catalyzes the irreversible oxidation of indole-3-acetic acid (IAA) to the biologically inactive 2-oxoindole-3-acetic acid (OxIAA).</text>
</comment>